<keyword evidence="1" id="KW-0802">TPR repeat</keyword>
<keyword evidence="2" id="KW-1133">Transmembrane helix</keyword>
<dbReference type="EMBL" id="CP140154">
    <property type="protein sequence ID" value="WQG87485.1"/>
    <property type="molecule type" value="Genomic_DNA"/>
</dbReference>
<accession>A0A1K1P1H1</accession>
<protein>
    <submittedName>
        <fullName evidence="6">SH3 domain-containing protein</fullName>
    </submittedName>
    <submittedName>
        <fullName evidence="5">Tetratricopeptide repeat-containing protein</fullName>
    </submittedName>
</protein>
<dbReference type="Gene3D" id="1.25.40.10">
    <property type="entry name" value="Tetratricopeptide repeat domain"/>
    <property type="match status" value="1"/>
</dbReference>
<sequence length="253" mass="28315">MKHIVTAILLCILLSSTRLLAAAAPQQDFEKANSLFRQKQYTEAANIYQRLVDEGFDQPELLINTGNAWYKANRTGLAVYNYEKALLVDPFSKAAQHNLSIANQRVEGYVNELPQLFFQQWWTAAKYMHSPNGWATGTIIFFWLTVMGGIMLLLRPVLLPTVVRSATGLLGLLFAFYLFMSITTYVNATSHDNGIIMGSVVKVKSAPDQDSKDLFELHEGVKVQIIDGTSEFCKIELPDGKTGWMACGEIKKL</sequence>
<dbReference type="Proteomes" id="UP000183788">
    <property type="component" value="Unassembled WGS sequence"/>
</dbReference>
<evidence type="ECO:0000313" key="8">
    <source>
        <dbReference type="Proteomes" id="UP001326715"/>
    </source>
</evidence>
<feature type="domain" description="SH3b" evidence="4">
    <location>
        <begin position="199"/>
        <end position="246"/>
    </location>
</feature>
<name>A0A1K1P1H1_9BACT</name>
<dbReference type="Pfam" id="PF08239">
    <property type="entry name" value="SH3_3"/>
    <property type="match status" value="1"/>
</dbReference>
<reference evidence="6 8" key="2">
    <citation type="submission" date="2023-11" db="EMBL/GenBank/DDBJ databases">
        <title>MicrobeMod: A computational toolkit for identifying prokaryotic methylation and restriction-modification with nanopore sequencing.</title>
        <authorList>
            <person name="Crits-Christoph A."/>
            <person name="Kang S.C."/>
            <person name="Lee H."/>
            <person name="Ostrov N."/>
        </authorList>
    </citation>
    <scope>NUCLEOTIDE SEQUENCE [LARGE SCALE GENOMIC DNA]</scope>
    <source>
        <strain evidence="6 8">ATCC 23090</strain>
    </source>
</reference>
<dbReference type="InterPro" id="IPR019734">
    <property type="entry name" value="TPR_rpt"/>
</dbReference>
<feature type="transmembrane region" description="Helical" evidence="2">
    <location>
        <begin position="134"/>
        <end position="154"/>
    </location>
</feature>
<evidence type="ECO:0000313" key="7">
    <source>
        <dbReference type="Proteomes" id="UP000183788"/>
    </source>
</evidence>
<evidence type="ECO:0000256" key="1">
    <source>
        <dbReference type="PROSITE-ProRule" id="PRU00339"/>
    </source>
</evidence>
<feature type="transmembrane region" description="Helical" evidence="2">
    <location>
        <begin position="166"/>
        <end position="186"/>
    </location>
</feature>
<reference evidence="5 7" key="1">
    <citation type="submission" date="2016-11" db="EMBL/GenBank/DDBJ databases">
        <authorList>
            <person name="Jaros S."/>
            <person name="Januszkiewicz K."/>
            <person name="Wedrychowicz H."/>
        </authorList>
    </citation>
    <scope>NUCLEOTIDE SEQUENCE [LARGE SCALE GENOMIC DNA]</scope>
    <source>
        <strain evidence="5 7">DSM 784</strain>
    </source>
</reference>
<feature type="repeat" description="TPR" evidence="1">
    <location>
        <begin position="59"/>
        <end position="92"/>
    </location>
</feature>
<feature type="chain" id="PRO_5013018356" evidence="3">
    <location>
        <begin position="22"/>
        <end position="253"/>
    </location>
</feature>
<dbReference type="Proteomes" id="UP001326715">
    <property type="component" value="Chromosome"/>
</dbReference>
<feature type="signal peptide" evidence="3">
    <location>
        <begin position="1"/>
        <end position="21"/>
    </location>
</feature>
<evidence type="ECO:0000256" key="3">
    <source>
        <dbReference type="SAM" id="SignalP"/>
    </source>
</evidence>
<dbReference type="SUPFAM" id="SSF48452">
    <property type="entry name" value="TPR-like"/>
    <property type="match status" value="1"/>
</dbReference>
<dbReference type="InterPro" id="IPR011990">
    <property type="entry name" value="TPR-like_helical_dom_sf"/>
</dbReference>
<dbReference type="OrthoDB" id="9776208at2"/>
<gene>
    <name evidence="5" type="ORF">SAMN05661012_01692</name>
    <name evidence="6" type="ORF">SR876_21395</name>
</gene>
<evidence type="ECO:0000259" key="4">
    <source>
        <dbReference type="Pfam" id="PF08239"/>
    </source>
</evidence>
<keyword evidence="3" id="KW-0732">Signal</keyword>
<dbReference type="EMBL" id="FPIZ01000004">
    <property type="protein sequence ID" value="SFW41301.1"/>
    <property type="molecule type" value="Genomic_DNA"/>
</dbReference>
<proteinExistence type="predicted"/>
<evidence type="ECO:0000256" key="2">
    <source>
        <dbReference type="SAM" id="Phobius"/>
    </source>
</evidence>
<keyword evidence="8" id="KW-1185">Reference proteome</keyword>
<dbReference type="RefSeq" id="WP_072358851.1">
    <property type="nucleotide sequence ID" value="NZ_CBHWAX010000029.1"/>
</dbReference>
<dbReference type="PROSITE" id="PS50005">
    <property type="entry name" value="TPR"/>
    <property type="match status" value="1"/>
</dbReference>
<dbReference type="Gene3D" id="2.30.30.40">
    <property type="entry name" value="SH3 Domains"/>
    <property type="match status" value="1"/>
</dbReference>
<organism evidence="5 7">
    <name type="scientific">Chitinophaga sancti</name>
    <dbReference type="NCBI Taxonomy" id="1004"/>
    <lineage>
        <taxon>Bacteria</taxon>
        <taxon>Pseudomonadati</taxon>
        <taxon>Bacteroidota</taxon>
        <taxon>Chitinophagia</taxon>
        <taxon>Chitinophagales</taxon>
        <taxon>Chitinophagaceae</taxon>
        <taxon>Chitinophaga</taxon>
    </lineage>
</organism>
<dbReference type="AlphaFoldDB" id="A0A1K1P1H1"/>
<keyword evidence="2" id="KW-0812">Transmembrane</keyword>
<dbReference type="InterPro" id="IPR003646">
    <property type="entry name" value="SH3-like_bac-type"/>
</dbReference>
<dbReference type="STRING" id="1004.SAMN05661012_01692"/>
<keyword evidence="2" id="KW-0472">Membrane</keyword>
<evidence type="ECO:0000313" key="5">
    <source>
        <dbReference type="EMBL" id="SFW41301.1"/>
    </source>
</evidence>
<evidence type="ECO:0000313" key="6">
    <source>
        <dbReference type="EMBL" id="WQG87485.1"/>
    </source>
</evidence>